<evidence type="ECO:0000259" key="9">
    <source>
        <dbReference type="Pfam" id="PF06429"/>
    </source>
</evidence>
<dbReference type="InterPro" id="IPR010930">
    <property type="entry name" value="Flg_bb/hook_C_dom"/>
</dbReference>
<evidence type="ECO:0000259" key="8">
    <source>
        <dbReference type="Pfam" id="PF00460"/>
    </source>
</evidence>
<dbReference type="InterPro" id="IPR053927">
    <property type="entry name" value="FlgK_helical"/>
</dbReference>
<evidence type="ECO:0000256" key="6">
    <source>
        <dbReference type="ARBA" id="ARBA00023143"/>
    </source>
</evidence>
<gene>
    <name evidence="7 11" type="primary">flgK</name>
    <name evidence="11" type="ORF">JR050_15360</name>
</gene>
<evidence type="ECO:0000256" key="3">
    <source>
        <dbReference type="ARBA" id="ARBA00009677"/>
    </source>
</evidence>
<keyword evidence="5 7" id="KW-0964">Secreted</keyword>
<evidence type="ECO:0000256" key="1">
    <source>
        <dbReference type="ARBA" id="ARBA00004365"/>
    </source>
</evidence>
<keyword evidence="11" id="KW-0282">Flagellum</keyword>
<evidence type="ECO:0000256" key="5">
    <source>
        <dbReference type="ARBA" id="ARBA00022525"/>
    </source>
</evidence>
<dbReference type="SUPFAM" id="SSF64518">
    <property type="entry name" value="Phase 1 flagellin"/>
    <property type="match status" value="1"/>
</dbReference>
<accession>A0ABS2DKM5</accession>
<dbReference type="RefSeq" id="WP_204204405.1">
    <property type="nucleotide sequence ID" value="NZ_JAFELM010000039.1"/>
</dbReference>
<dbReference type="InterPro" id="IPR001444">
    <property type="entry name" value="Flag_bb_rod_N"/>
</dbReference>
<feature type="domain" description="Flagellar hook-associated protein FlgK helical" evidence="10">
    <location>
        <begin position="103"/>
        <end position="360"/>
    </location>
</feature>
<organism evidence="11 12">
    <name type="scientific">Bacillus suaedaesalsae</name>
    <dbReference type="NCBI Taxonomy" id="2810349"/>
    <lineage>
        <taxon>Bacteria</taxon>
        <taxon>Bacillati</taxon>
        <taxon>Bacillota</taxon>
        <taxon>Bacilli</taxon>
        <taxon>Bacillales</taxon>
        <taxon>Bacillaceae</taxon>
        <taxon>Bacillus</taxon>
    </lineage>
</organism>
<keyword evidence="12" id="KW-1185">Reference proteome</keyword>
<dbReference type="Proteomes" id="UP001518925">
    <property type="component" value="Unassembled WGS sequence"/>
</dbReference>
<reference evidence="11 12" key="1">
    <citation type="submission" date="2021-02" db="EMBL/GenBank/DDBJ databases">
        <title>Bacillus sp. RD4P76, an endophyte from a halophyte.</title>
        <authorList>
            <person name="Sun J.-Q."/>
        </authorList>
    </citation>
    <scope>NUCLEOTIDE SEQUENCE [LARGE SCALE GENOMIC DNA]</scope>
    <source>
        <strain evidence="11 12">RD4P76</strain>
    </source>
</reference>
<evidence type="ECO:0000313" key="11">
    <source>
        <dbReference type="EMBL" id="MBM6619045.1"/>
    </source>
</evidence>
<dbReference type="Pfam" id="PF06429">
    <property type="entry name" value="Flg_bbr_C"/>
    <property type="match status" value="1"/>
</dbReference>
<dbReference type="InterPro" id="IPR002371">
    <property type="entry name" value="FlgK"/>
</dbReference>
<dbReference type="NCBIfam" id="TIGR02492">
    <property type="entry name" value="flgK_ends"/>
    <property type="match status" value="1"/>
</dbReference>
<keyword evidence="6 7" id="KW-0975">Bacterial flagellum</keyword>
<dbReference type="Pfam" id="PF22638">
    <property type="entry name" value="FlgK_D1"/>
    <property type="match status" value="1"/>
</dbReference>
<dbReference type="PANTHER" id="PTHR30033:SF1">
    <property type="entry name" value="FLAGELLAR HOOK-ASSOCIATED PROTEIN 1"/>
    <property type="match status" value="1"/>
</dbReference>
<dbReference type="PANTHER" id="PTHR30033">
    <property type="entry name" value="FLAGELLAR HOOK-ASSOCIATED PROTEIN 1"/>
    <property type="match status" value="1"/>
</dbReference>
<evidence type="ECO:0000256" key="2">
    <source>
        <dbReference type="ARBA" id="ARBA00004613"/>
    </source>
</evidence>
<proteinExistence type="inferred from homology"/>
<feature type="domain" description="Flagellar basal-body/hook protein C-terminal" evidence="9">
    <location>
        <begin position="450"/>
        <end position="493"/>
    </location>
</feature>
<sequence>MRSTFAGLETARRGMTAQQSALFVTGHNIANANTPGYSRQRVNFNQTEPYPAPAMNRPAIPGQIGTGVEGGTIERIRNSFLDTQYRGENTKMGYWSSRSEALGKMEEIMNEPSENGLSVTLDRFWQGLQDLSVQPEDPGARSVVLERGRAVSETFNYLSNSLSAIQKDFKDQVNISVEQINSIARQINNVNNQIASIEPHGYLPNDLYDERDRLIDQLSEMVDIKVTRVDSGGNPNEIAEGLMRIDIMDASGNPIGLLVDARNKSVNELGVKYGENENKELVETLTVGSKEINVNQFTVNGKFRSLIDSAGYVDKNGEPAGLYPDMIEELDALAQSYVMAFNTAHKQGKDLYGNDGIDFFDASTPPITAATMKLNPLMTKERIAASEDGTTGNGANAQALANVRDNVVMNGVATSVNAYYEGIIGEMAVKSQEAVRLAGNSDILRSSVEQKRQSESAVSIDEEMTNMIKFQHAYNAAARNITLVDEMLDKIINGMGTGGR</sequence>
<keyword evidence="11" id="KW-0969">Cilium</keyword>
<feature type="domain" description="Flagellar basal body rod protein N-terminal" evidence="8">
    <location>
        <begin position="8"/>
        <end position="37"/>
    </location>
</feature>
<dbReference type="PRINTS" id="PR01005">
    <property type="entry name" value="FLGHOOKAP1"/>
</dbReference>
<name>A0ABS2DKM5_9BACI</name>
<dbReference type="Pfam" id="PF00460">
    <property type="entry name" value="Flg_bb_rod"/>
    <property type="match status" value="1"/>
</dbReference>
<dbReference type="EMBL" id="JAFELM010000039">
    <property type="protein sequence ID" value="MBM6619045.1"/>
    <property type="molecule type" value="Genomic_DNA"/>
</dbReference>
<evidence type="ECO:0000259" key="10">
    <source>
        <dbReference type="Pfam" id="PF22638"/>
    </source>
</evidence>
<comment type="caution">
    <text evidence="11">The sequence shown here is derived from an EMBL/GenBank/DDBJ whole genome shotgun (WGS) entry which is preliminary data.</text>
</comment>
<evidence type="ECO:0000256" key="4">
    <source>
        <dbReference type="ARBA" id="ARBA00016244"/>
    </source>
</evidence>
<evidence type="ECO:0000313" key="12">
    <source>
        <dbReference type="Proteomes" id="UP001518925"/>
    </source>
</evidence>
<evidence type="ECO:0000256" key="7">
    <source>
        <dbReference type="RuleBase" id="RU362065"/>
    </source>
</evidence>
<comment type="subcellular location">
    <subcellularLocation>
        <location evidence="1 7">Bacterial flagellum</location>
    </subcellularLocation>
    <subcellularLocation>
        <location evidence="2 7">Secreted</location>
    </subcellularLocation>
</comment>
<protein>
    <recommendedName>
        <fullName evidence="4 7">Flagellar hook-associated protein 1</fullName>
        <shortName evidence="7">HAP1</shortName>
    </recommendedName>
</protein>
<comment type="similarity">
    <text evidence="3 7">Belongs to the flagella basal body rod proteins family.</text>
</comment>
<keyword evidence="11" id="KW-0966">Cell projection</keyword>